<evidence type="ECO:0000256" key="1">
    <source>
        <dbReference type="ARBA" id="ARBA00018672"/>
    </source>
</evidence>
<evidence type="ECO:0000259" key="5">
    <source>
        <dbReference type="PROSITE" id="PS50110"/>
    </source>
</evidence>
<dbReference type="InterPro" id="IPR011006">
    <property type="entry name" value="CheY-like_superfamily"/>
</dbReference>
<evidence type="ECO:0000256" key="3">
    <source>
        <dbReference type="ARBA" id="ARBA00024867"/>
    </source>
</evidence>
<dbReference type="Gene3D" id="3.40.50.2300">
    <property type="match status" value="1"/>
</dbReference>
<keyword evidence="6" id="KW-0418">Kinase</keyword>
<organism evidence="6 7">
    <name type="scientific">Blautia obeum</name>
    <dbReference type="NCBI Taxonomy" id="40520"/>
    <lineage>
        <taxon>Bacteria</taxon>
        <taxon>Bacillati</taxon>
        <taxon>Bacillota</taxon>
        <taxon>Clostridia</taxon>
        <taxon>Lachnospirales</taxon>
        <taxon>Lachnospiraceae</taxon>
        <taxon>Blautia</taxon>
    </lineage>
</organism>
<evidence type="ECO:0000313" key="6">
    <source>
        <dbReference type="EMBL" id="CUP64761.1"/>
    </source>
</evidence>
<feature type="modified residue" description="4-aspartylphosphate" evidence="4">
    <location>
        <position position="35"/>
    </location>
</feature>
<evidence type="ECO:0000313" key="7">
    <source>
        <dbReference type="Proteomes" id="UP000095762"/>
    </source>
</evidence>
<dbReference type="AlphaFoldDB" id="A0A174PYT9"/>
<name>A0A174PYT9_9FIRM</name>
<dbReference type="Proteomes" id="UP000095762">
    <property type="component" value="Unassembled WGS sequence"/>
</dbReference>
<dbReference type="GO" id="GO:0016301">
    <property type="term" value="F:kinase activity"/>
    <property type="evidence" value="ECO:0007669"/>
    <property type="project" value="UniProtKB-KW"/>
</dbReference>
<dbReference type="GO" id="GO:0000160">
    <property type="term" value="P:phosphorelay signal transduction system"/>
    <property type="evidence" value="ECO:0007669"/>
    <property type="project" value="InterPro"/>
</dbReference>
<reference evidence="6 7" key="1">
    <citation type="submission" date="2015-09" db="EMBL/GenBank/DDBJ databases">
        <authorList>
            <consortium name="Pathogen Informatics"/>
        </authorList>
    </citation>
    <scope>NUCLEOTIDE SEQUENCE [LARGE SCALE GENOMIC DNA]</scope>
    <source>
        <strain evidence="6 7">2789STDY5834957</strain>
    </source>
</reference>
<evidence type="ECO:0000256" key="4">
    <source>
        <dbReference type="PROSITE-ProRule" id="PRU00169"/>
    </source>
</evidence>
<dbReference type="SUPFAM" id="SSF52172">
    <property type="entry name" value="CheY-like"/>
    <property type="match status" value="1"/>
</dbReference>
<dbReference type="CDD" id="cd17546">
    <property type="entry name" value="REC_hyHK_CKI1_RcsC-like"/>
    <property type="match status" value="1"/>
</dbReference>
<dbReference type="PANTHER" id="PTHR45339">
    <property type="entry name" value="HYBRID SIGNAL TRANSDUCTION HISTIDINE KINASE J"/>
    <property type="match status" value="1"/>
</dbReference>
<evidence type="ECO:0000256" key="2">
    <source>
        <dbReference type="ARBA" id="ARBA00022553"/>
    </source>
</evidence>
<dbReference type="PROSITE" id="PS50110">
    <property type="entry name" value="RESPONSE_REGULATORY"/>
    <property type="match status" value="1"/>
</dbReference>
<sequence>MSDEGANLTVVENGLQAVRMFQEKPEGYFDAILMDIIMPVIDGLTATNSIRSLNHPDAKKIPIIAMTANAFKKDKEKCLAAGMNAHLPKPIEIENVKKVLCEQIKP</sequence>
<dbReference type="SMART" id="SM00448">
    <property type="entry name" value="REC"/>
    <property type="match status" value="1"/>
</dbReference>
<dbReference type="Pfam" id="PF00072">
    <property type="entry name" value="Response_reg"/>
    <property type="match status" value="1"/>
</dbReference>
<proteinExistence type="predicted"/>
<comment type="function">
    <text evidence="3">May play the central regulatory role in sporulation. It may be an element of the effector pathway responsible for the activation of sporulation genes in response to nutritional stress. Spo0A may act in concert with spo0H (a sigma factor) to control the expression of some genes that are critical to the sporulation process.</text>
</comment>
<dbReference type="EMBL" id="CZBP01000002">
    <property type="protein sequence ID" value="CUP64761.1"/>
    <property type="molecule type" value="Genomic_DNA"/>
</dbReference>
<dbReference type="PANTHER" id="PTHR45339:SF6">
    <property type="entry name" value="SENSORY HISTIDINE PROTEIN KINASE"/>
    <property type="match status" value="1"/>
</dbReference>
<dbReference type="InterPro" id="IPR001789">
    <property type="entry name" value="Sig_transdc_resp-reg_receiver"/>
</dbReference>
<keyword evidence="2 4" id="KW-0597">Phosphoprotein</keyword>
<feature type="domain" description="Response regulatory" evidence="5">
    <location>
        <begin position="1"/>
        <end position="104"/>
    </location>
</feature>
<protein>
    <recommendedName>
        <fullName evidence="1">Stage 0 sporulation protein A homolog</fullName>
    </recommendedName>
</protein>
<gene>
    <name evidence="6" type="primary">barA_1</name>
    <name evidence="6" type="ORF">ERS852569_00267</name>
</gene>
<accession>A0A174PYT9</accession>
<keyword evidence="6" id="KW-0808">Transferase</keyword>